<dbReference type="Proteomes" id="UP001221838">
    <property type="component" value="Unassembled WGS sequence"/>
</dbReference>
<proteinExistence type="predicted"/>
<sequence length="413" mass="44250">MSRLLLRQKALAGLTLCTLLTLGCESPPVVPTQDKQQHIRAARIEGNAVVQGKVRGNAVVFLYDATRLPPPQGTGRPVAFIVIPQAQLFGSALHEADNEGPFTAPFTFDTVAPGRYLLRGLIDADTCLMGLPSCHGPDFNPWYGVTNEPNVNDVGGAAVDANFVPRVVEVGQDENGTPIAVTGVAVSFGTQATVRTERPVFEVVDSSLRVEEGGGPKVLRLRARAIREGAVDLQAPVFRVHFADENRDGVADDTNGDGQPDPWPRVVLRKLASNDIGITDENDLDNNGVLDAQGASYPRADGSQAETPDLVVLAAGLMPDMYKSELLDADGRPILNKTLELSELVVGIPPVAFDARNPRAPVRLRTMPSGRYAVILMQSSGQVWRVPNELDPRLAPGLGLPQVDNQSFAVEVP</sequence>
<dbReference type="EMBL" id="JAQNDM010000002">
    <property type="protein sequence ID" value="MDC0710078.1"/>
    <property type="molecule type" value="Genomic_DNA"/>
</dbReference>
<evidence type="ECO:0008006" key="4">
    <source>
        <dbReference type="Google" id="ProtNLM"/>
    </source>
</evidence>
<feature type="signal peptide" evidence="1">
    <location>
        <begin position="1"/>
        <end position="23"/>
    </location>
</feature>
<organism evidence="2 3">
    <name type="scientific">Stigmatella ashevillensis</name>
    <dbReference type="NCBI Taxonomy" id="2995309"/>
    <lineage>
        <taxon>Bacteria</taxon>
        <taxon>Pseudomonadati</taxon>
        <taxon>Myxococcota</taxon>
        <taxon>Myxococcia</taxon>
        <taxon>Myxococcales</taxon>
        <taxon>Cystobacterineae</taxon>
        <taxon>Archangiaceae</taxon>
        <taxon>Stigmatella</taxon>
    </lineage>
</organism>
<gene>
    <name evidence="2" type="ORF">POL68_16500</name>
</gene>
<feature type="chain" id="PRO_5045053686" description="Lipoprotein" evidence="1">
    <location>
        <begin position="24"/>
        <end position="413"/>
    </location>
</feature>
<dbReference type="PROSITE" id="PS51257">
    <property type="entry name" value="PROKAR_LIPOPROTEIN"/>
    <property type="match status" value="1"/>
</dbReference>
<keyword evidence="1" id="KW-0732">Signal</keyword>
<evidence type="ECO:0000256" key="1">
    <source>
        <dbReference type="SAM" id="SignalP"/>
    </source>
</evidence>
<evidence type="ECO:0000313" key="2">
    <source>
        <dbReference type="EMBL" id="MDC0710078.1"/>
    </source>
</evidence>
<evidence type="ECO:0000313" key="3">
    <source>
        <dbReference type="Proteomes" id="UP001221838"/>
    </source>
</evidence>
<name>A0ABT5D8T3_9BACT</name>
<keyword evidence="3" id="KW-1185">Reference proteome</keyword>
<accession>A0ABT5D8T3</accession>
<comment type="caution">
    <text evidence="2">The sequence shown here is derived from an EMBL/GenBank/DDBJ whole genome shotgun (WGS) entry which is preliminary data.</text>
</comment>
<reference evidence="2 3" key="1">
    <citation type="submission" date="2022-11" db="EMBL/GenBank/DDBJ databases">
        <title>Minimal conservation of predation-associated metabolite biosynthetic gene clusters underscores biosynthetic potential of Myxococcota including descriptions for ten novel species: Archangium lansinium sp. nov., Myxococcus landrumus sp. nov., Nannocystis bai.</title>
        <authorList>
            <person name="Ahearne A."/>
            <person name="Stevens C."/>
            <person name="Dowd S."/>
        </authorList>
    </citation>
    <scope>NUCLEOTIDE SEQUENCE [LARGE SCALE GENOMIC DNA]</scope>
    <source>
        <strain evidence="2 3">NCWAL01</strain>
    </source>
</reference>
<protein>
    <recommendedName>
        <fullName evidence="4">Lipoprotein</fullName>
    </recommendedName>
</protein>